<proteinExistence type="predicted"/>
<protein>
    <submittedName>
        <fullName evidence="5">Calponin-homology (CH) domain-containing protein</fullName>
    </submittedName>
</protein>
<feature type="region of interest" description="Disordered" evidence="2">
    <location>
        <begin position="121"/>
        <end position="144"/>
    </location>
</feature>
<dbReference type="OMA" id="DSTAMTM"/>
<keyword evidence="1" id="KW-0175">Coiled coil</keyword>
<feature type="compositionally biased region" description="Polar residues" evidence="2">
    <location>
        <begin position="453"/>
        <end position="463"/>
    </location>
</feature>
<reference evidence="5" key="1">
    <citation type="submission" date="2016-04" db="UniProtKB">
        <authorList>
            <consortium name="WormBaseParasite"/>
        </authorList>
    </citation>
    <scope>IDENTIFICATION</scope>
</reference>
<keyword evidence="4" id="KW-1185">Reference proteome</keyword>
<dbReference type="OrthoDB" id="5835862at2759"/>
<feature type="coiled-coil region" evidence="1">
    <location>
        <begin position="307"/>
        <end position="418"/>
    </location>
</feature>
<organism evidence="5">
    <name type="scientific">Thelazia callipaeda</name>
    <name type="common">Oriental eyeworm</name>
    <name type="synonym">Parasitic nematode</name>
    <dbReference type="NCBI Taxonomy" id="103827"/>
    <lineage>
        <taxon>Eukaryota</taxon>
        <taxon>Metazoa</taxon>
        <taxon>Ecdysozoa</taxon>
        <taxon>Nematoda</taxon>
        <taxon>Chromadorea</taxon>
        <taxon>Rhabditida</taxon>
        <taxon>Spirurina</taxon>
        <taxon>Spiruromorpha</taxon>
        <taxon>Thelazioidea</taxon>
        <taxon>Thelaziidae</taxon>
        <taxon>Thelazia</taxon>
    </lineage>
</organism>
<dbReference type="EMBL" id="UYYF01004844">
    <property type="protein sequence ID" value="VDN07294.1"/>
    <property type="molecule type" value="Genomic_DNA"/>
</dbReference>
<name>A0A158RD10_THECL</name>
<evidence type="ECO:0000313" key="3">
    <source>
        <dbReference type="EMBL" id="VDN07294.1"/>
    </source>
</evidence>
<dbReference type="AlphaFoldDB" id="A0A158RD10"/>
<evidence type="ECO:0000313" key="4">
    <source>
        <dbReference type="Proteomes" id="UP000276776"/>
    </source>
</evidence>
<dbReference type="WBParaSite" id="TCLT_0000965501-mRNA-1">
    <property type="protein sequence ID" value="TCLT_0000965501-mRNA-1"/>
    <property type="gene ID" value="TCLT_0000965501"/>
</dbReference>
<gene>
    <name evidence="3" type="ORF">TCLT_LOCUS9644</name>
</gene>
<feature type="compositionally biased region" description="Polar residues" evidence="2">
    <location>
        <begin position="478"/>
        <end position="488"/>
    </location>
</feature>
<feature type="region of interest" description="Disordered" evidence="2">
    <location>
        <begin position="453"/>
        <end position="494"/>
    </location>
</feature>
<dbReference type="STRING" id="103827.A0A158RD10"/>
<reference evidence="3 4" key="2">
    <citation type="submission" date="2018-11" db="EMBL/GenBank/DDBJ databases">
        <authorList>
            <consortium name="Pathogen Informatics"/>
        </authorList>
    </citation>
    <scope>NUCLEOTIDE SEQUENCE [LARGE SCALE GENOMIC DNA]</scope>
</reference>
<sequence length="617" mass="68956">MKVAKSELNKHPCLFYPISSTPLSRSSRCNFSQSSIGGGSPIDGNMLPRSNRPRDLRVIPASPFVVTRTNESCSTPMKHSIGNKCTSPCRVHATIGGSPGTTGGAPDDDYMPAKMMVAPQPQSANYRERNDSSQSKSLHYSQQRRQSMGAIIPAHVGAFAAGDWRYRDHESPLDDQQLAVDNRRIVAHNNNSNNNDMRVAVLEQRVRELEAAMITGQASSSVMPASLIIPVIGSKNKNSSRILRSASGQFVVSAASASTTQQLMAQEVVDREIEVERLQSQLRKCYSRMELRQVQYDEEVNSFRLESEEAKAQLSKVKCRLNELEKECVAYREKAMTVDADRNNAIVSSLEKISAQEREILALKNELDRQAQIVKDLEQVKKEYNFLELQNEALNSKLDNKEATIHELEERISAMKVDAHKQESGSVMHTTDSFSLLDFDTTKISKKLTKIQVQKTKNDSTPPKTAGKNEKSLRKISRSTPSLASNNPETDEKIQDQISLSASELAQKQLNLASECRILAKCLKDVAVKAIAGNAPRINRLLGCRSDSMSESESEPEQLSVKLNPTPSYQAEQYVKIVTYDLERIERDLNCLRKSFVVYYQKKIAHELDKDSSCRIQ</sequence>
<evidence type="ECO:0000256" key="2">
    <source>
        <dbReference type="SAM" id="MobiDB-lite"/>
    </source>
</evidence>
<evidence type="ECO:0000313" key="5">
    <source>
        <dbReference type="WBParaSite" id="TCLT_0000965501-mRNA-1"/>
    </source>
</evidence>
<dbReference type="Proteomes" id="UP000276776">
    <property type="component" value="Unassembled WGS sequence"/>
</dbReference>
<feature type="compositionally biased region" description="Polar residues" evidence="2">
    <location>
        <begin position="132"/>
        <end position="144"/>
    </location>
</feature>
<evidence type="ECO:0000256" key="1">
    <source>
        <dbReference type="SAM" id="Coils"/>
    </source>
</evidence>
<accession>A0A158RD10</accession>